<evidence type="ECO:0000313" key="4">
    <source>
        <dbReference type="EMBL" id="KAK0743049.1"/>
    </source>
</evidence>
<evidence type="ECO:0000259" key="3">
    <source>
        <dbReference type="Pfam" id="PF26640"/>
    </source>
</evidence>
<protein>
    <submittedName>
        <fullName evidence="4">Ankyrin repeat-containing domain protein</fullName>
    </submittedName>
</protein>
<dbReference type="SUPFAM" id="SSF48403">
    <property type="entry name" value="Ankyrin repeat"/>
    <property type="match status" value="1"/>
</dbReference>
<feature type="repeat" description="ANK" evidence="1">
    <location>
        <begin position="500"/>
        <end position="532"/>
    </location>
</feature>
<feature type="repeat" description="ANK" evidence="1">
    <location>
        <begin position="434"/>
        <end position="466"/>
    </location>
</feature>
<dbReference type="PANTHER" id="PTHR10622:SF10">
    <property type="entry name" value="HET DOMAIN-CONTAINING PROTEIN"/>
    <property type="match status" value="1"/>
</dbReference>
<feature type="repeat" description="ANK" evidence="1">
    <location>
        <begin position="533"/>
        <end position="565"/>
    </location>
</feature>
<dbReference type="EMBL" id="JAUKUD010000005">
    <property type="protein sequence ID" value="KAK0743049.1"/>
    <property type="molecule type" value="Genomic_DNA"/>
</dbReference>
<gene>
    <name evidence="4" type="ORF">B0T18DRAFT_414308</name>
</gene>
<dbReference type="Pfam" id="PF12796">
    <property type="entry name" value="Ank_2"/>
    <property type="match status" value="2"/>
</dbReference>
<accession>A0AA40EPE2</accession>
<feature type="repeat" description="ANK" evidence="1">
    <location>
        <begin position="467"/>
        <end position="499"/>
    </location>
</feature>
<evidence type="ECO:0000259" key="2">
    <source>
        <dbReference type="Pfam" id="PF06985"/>
    </source>
</evidence>
<comment type="caution">
    <text evidence="4">The sequence shown here is derived from an EMBL/GenBank/DDBJ whole genome shotgun (WGS) entry which is preliminary data.</text>
</comment>
<keyword evidence="1" id="KW-0040">ANK repeat</keyword>
<dbReference type="PANTHER" id="PTHR10622">
    <property type="entry name" value="HET DOMAIN-CONTAINING PROTEIN"/>
    <property type="match status" value="1"/>
</dbReference>
<dbReference type="Gene3D" id="1.25.40.20">
    <property type="entry name" value="Ankyrin repeat-containing domain"/>
    <property type="match status" value="2"/>
</dbReference>
<feature type="domain" description="Heterokaryon incompatibility" evidence="2">
    <location>
        <begin position="22"/>
        <end position="113"/>
    </location>
</feature>
<sequence length="626" mass="69173">MRLLNTTSHRLESFSHDAIPLYAIFSHRWASHEITFQDLERDDSSCWDRDDYTKLRKICSVAAAHGLGYVWLDTCCIDKTSSSELSQAINSMFRWYREAVVCYAYLADVSEKALGDSDSEKGFCGSEWFERGWTLQELVAPPLVMFLNSSWEEIGTKSSLHRLISKATGIPAEVLLTGDLSEVSVAQKMSWAARRKTTVVEDRAYSLMGLFGVSMPMIYGEGGRAFLRLQEEILRVADDLSLFAWKIQDVHGTSGLLAPDPSAFGYSGSVRRSKPSDIPAVVINNKGIHLKIPVIKVKGKRNLLALVHTEDGGRDIGIWLRPLSKAGDYFERNTTESFTYPDRRMYMSDGAAIEERQICVRHSHPVDEHQVCLWRVAACGHAATMRLLLAQGVAVDTVDCAGRTILSWAAEHGNVEVAGLLLSQGAMLELKDRRGVTPLLRAAMSGKVDLVRMLLGVGANRGWKDLQKRSALSHAAVNGRLGVANLLLDEGDDVEWRDIGGQTPLALAAKHGCREMIELLLNRGAELEAKDDFGMTPLSHAANWGGIEAARLLIQAGADLGPKDEIGRTPLGWALARENTEMVRLLLENGAEEEELPKHRSLTGFSEVLHKGKEHLQLALRKAPTI</sequence>
<dbReference type="PROSITE" id="PS50297">
    <property type="entry name" value="ANK_REP_REGION"/>
    <property type="match status" value="5"/>
</dbReference>
<keyword evidence="5" id="KW-1185">Reference proteome</keyword>
<dbReference type="InterPro" id="IPR010730">
    <property type="entry name" value="HET"/>
</dbReference>
<dbReference type="InterPro" id="IPR036770">
    <property type="entry name" value="Ankyrin_rpt-contain_sf"/>
</dbReference>
<dbReference type="Proteomes" id="UP001172155">
    <property type="component" value="Unassembled WGS sequence"/>
</dbReference>
<dbReference type="Pfam" id="PF26640">
    <property type="entry name" value="DUF8212"/>
    <property type="match status" value="1"/>
</dbReference>
<feature type="repeat" description="ANK" evidence="1">
    <location>
        <begin position="401"/>
        <end position="433"/>
    </location>
</feature>
<dbReference type="InterPro" id="IPR058525">
    <property type="entry name" value="DUF8212"/>
</dbReference>
<feature type="domain" description="DUF8212" evidence="3">
    <location>
        <begin position="224"/>
        <end position="246"/>
    </location>
</feature>
<reference evidence="4" key="1">
    <citation type="submission" date="2023-06" db="EMBL/GenBank/DDBJ databases">
        <title>Genome-scale phylogeny and comparative genomics of the fungal order Sordariales.</title>
        <authorList>
            <consortium name="Lawrence Berkeley National Laboratory"/>
            <person name="Hensen N."/>
            <person name="Bonometti L."/>
            <person name="Westerberg I."/>
            <person name="Brannstrom I.O."/>
            <person name="Guillou S."/>
            <person name="Cros-Aarteil S."/>
            <person name="Calhoun S."/>
            <person name="Haridas S."/>
            <person name="Kuo A."/>
            <person name="Mondo S."/>
            <person name="Pangilinan J."/>
            <person name="Riley R."/>
            <person name="LaButti K."/>
            <person name="Andreopoulos B."/>
            <person name="Lipzen A."/>
            <person name="Chen C."/>
            <person name="Yanf M."/>
            <person name="Daum C."/>
            <person name="Ng V."/>
            <person name="Clum A."/>
            <person name="Steindorff A."/>
            <person name="Ohm R."/>
            <person name="Martin F."/>
            <person name="Silar P."/>
            <person name="Natvig D."/>
            <person name="Lalanne C."/>
            <person name="Gautier V."/>
            <person name="Ament-velasquez S.L."/>
            <person name="Kruys A."/>
            <person name="Hutchinson M.I."/>
            <person name="Powell A.J."/>
            <person name="Barry K."/>
            <person name="Miller A.N."/>
            <person name="Grigoriev I.V."/>
            <person name="Debuchy R."/>
            <person name="Gladieux P."/>
            <person name="Thoren M.H."/>
            <person name="Johannesson H."/>
        </authorList>
    </citation>
    <scope>NUCLEOTIDE SEQUENCE</scope>
    <source>
        <strain evidence="4">SMH3187-1</strain>
    </source>
</reference>
<name>A0AA40EPE2_9PEZI</name>
<feature type="repeat" description="ANK" evidence="1">
    <location>
        <begin position="566"/>
        <end position="598"/>
    </location>
</feature>
<dbReference type="PROSITE" id="PS50088">
    <property type="entry name" value="ANK_REPEAT"/>
    <property type="match status" value="6"/>
</dbReference>
<organism evidence="4 5">
    <name type="scientific">Schizothecium vesticola</name>
    <dbReference type="NCBI Taxonomy" id="314040"/>
    <lineage>
        <taxon>Eukaryota</taxon>
        <taxon>Fungi</taxon>
        <taxon>Dikarya</taxon>
        <taxon>Ascomycota</taxon>
        <taxon>Pezizomycotina</taxon>
        <taxon>Sordariomycetes</taxon>
        <taxon>Sordariomycetidae</taxon>
        <taxon>Sordariales</taxon>
        <taxon>Schizotheciaceae</taxon>
        <taxon>Schizothecium</taxon>
    </lineage>
</organism>
<dbReference type="Pfam" id="PF13637">
    <property type="entry name" value="Ank_4"/>
    <property type="match status" value="1"/>
</dbReference>
<proteinExistence type="predicted"/>
<dbReference type="InterPro" id="IPR002110">
    <property type="entry name" value="Ankyrin_rpt"/>
</dbReference>
<evidence type="ECO:0000313" key="5">
    <source>
        <dbReference type="Proteomes" id="UP001172155"/>
    </source>
</evidence>
<dbReference type="AlphaFoldDB" id="A0AA40EPE2"/>
<dbReference type="SMART" id="SM00248">
    <property type="entry name" value="ANK"/>
    <property type="match status" value="7"/>
</dbReference>
<dbReference type="PRINTS" id="PR01415">
    <property type="entry name" value="ANKYRIN"/>
</dbReference>
<dbReference type="Pfam" id="PF06985">
    <property type="entry name" value="HET"/>
    <property type="match status" value="1"/>
</dbReference>
<evidence type="ECO:0000256" key="1">
    <source>
        <dbReference type="PROSITE-ProRule" id="PRU00023"/>
    </source>
</evidence>